<evidence type="ECO:0000313" key="3">
    <source>
        <dbReference type="Proteomes" id="UP000325811"/>
    </source>
</evidence>
<name>A0A5Q4Z5M6_9BURK</name>
<dbReference type="KEGG" id="pdio:PDMSB3_0223"/>
<evidence type="ECO:0000259" key="1">
    <source>
        <dbReference type="Pfam" id="PF13577"/>
    </source>
</evidence>
<dbReference type="SUPFAM" id="SSF54427">
    <property type="entry name" value="NTF2-like"/>
    <property type="match status" value="1"/>
</dbReference>
<dbReference type="Gene3D" id="3.10.450.50">
    <property type="match status" value="1"/>
</dbReference>
<dbReference type="InterPro" id="IPR032710">
    <property type="entry name" value="NTF2-like_dom_sf"/>
</dbReference>
<evidence type="ECO:0000313" key="2">
    <source>
        <dbReference type="EMBL" id="VVD26685.1"/>
    </source>
</evidence>
<organism evidence="2 3">
    <name type="scientific">Paraburkholderia dioscoreae</name>
    <dbReference type="NCBI Taxonomy" id="2604047"/>
    <lineage>
        <taxon>Bacteria</taxon>
        <taxon>Pseudomonadati</taxon>
        <taxon>Pseudomonadota</taxon>
        <taxon>Betaproteobacteria</taxon>
        <taxon>Burkholderiales</taxon>
        <taxon>Burkholderiaceae</taxon>
        <taxon>Paraburkholderia</taxon>
    </lineage>
</organism>
<keyword evidence="3" id="KW-1185">Reference proteome</keyword>
<proteinExistence type="predicted"/>
<dbReference type="AlphaFoldDB" id="A0A5Q4Z5M6"/>
<dbReference type="InterPro" id="IPR037401">
    <property type="entry name" value="SnoaL-like"/>
</dbReference>
<reference evidence="2 3" key="1">
    <citation type="submission" date="2019-08" db="EMBL/GenBank/DDBJ databases">
        <authorList>
            <person name="Herpell B J."/>
        </authorList>
    </citation>
    <scope>NUCLEOTIDE SEQUENCE [LARGE SCALE GENOMIC DNA]</scope>
    <source>
        <strain evidence="3">Msb3</strain>
    </source>
</reference>
<accession>A0A5Q4Z5M6</accession>
<dbReference type="RefSeq" id="WP_165184288.1">
    <property type="nucleotide sequence ID" value="NZ_LR699553.1"/>
</dbReference>
<sequence length="186" mass="21055">MNALLEQRVARLEAIDAIRRLKAQYAALADQKYTRCYALQPDPVMHDVARQQAECFTEDAVWQGGDGFGSDLVGRAAIEQWFRRSPWRFALHYYTGERIDVIDADRAEATWRLWQIALLDDSGRGVLLAAITAEQYARGSDGAWRISHMCFEQLHMVETGVQPLPFAADFAGLDAIRGRTHLLESE</sequence>
<dbReference type="Pfam" id="PF13577">
    <property type="entry name" value="SnoaL_4"/>
    <property type="match status" value="1"/>
</dbReference>
<protein>
    <recommendedName>
        <fullName evidence="1">SnoaL-like domain-containing protein</fullName>
    </recommendedName>
</protein>
<dbReference type="EMBL" id="LR699553">
    <property type="protein sequence ID" value="VVD26685.1"/>
    <property type="molecule type" value="Genomic_DNA"/>
</dbReference>
<dbReference type="Proteomes" id="UP000325811">
    <property type="component" value="Chromosome I"/>
</dbReference>
<feature type="domain" description="SnoaL-like" evidence="1">
    <location>
        <begin position="52"/>
        <end position="149"/>
    </location>
</feature>
<gene>
    <name evidence="2" type="ORF">PDMSB3_0223</name>
</gene>